<reference evidence="2" key="1">
    <citation type="submission" date="2022-05" db="EMBL/GenBank/DDBJ databases">
        <authorList>
            <person name="Oliphant S.A."/>
            <person name="Watson-Haigh N.S."/>
            <person name="Sumby K.M."/>
            <person name="Gardner J.M."/>
            <person name="Jiranek V."/>
        </authorList>
    </citation>
    <scope>NUCLEOTIDE SEQUENCE</scope>
    <source>
        <strain evidence="2">KI4_B1</strain>
    </source>
</reference>
<dbReference type="PANTHER" id="PTHR38454">
    <property type="entry name" value="INTEGRAL MEMBRANE PROTEIN-RELATED"/>
    <property type="match status" value="1"/>
</dbReference>
<feature type="transmembrane region" description="Helical" evidence="1">
    <location>
        <begin position="111"/>
        <end position="131"/>
    </location>
</feature>
<keyword evidence="1" id="KW-0812">Transmembrane</keyword>
<dbReference type="AlphaFoldDB" id="A0A9Q8ZT81"/>
<feature type="transmembrane region" description="Helical" evidence="1">
    <location>
        <begin position="194"/>
        <end position="221"/>
    </location>
</feature>
<feature type="transmembrane region" description="Helical" evidence="1">
    <location>
        <begin position="843"/>
        <end position="862"/>
    </location>
</feature>
<feature type="transmembrane region" description="Helical" evidence="1">
    <location>
        <begin position="143"/>
        <end position="160"/>
    </location>
</feature>
<organism evidence="2 3">
    <name type="scientific">Fructilactobacillus cliffordii</name>
    <dbReference type="NCBI Taxonomy" id="2940299"/>
    <lineage>
        <taxon>Bacteria</taxon>
        <taxon>Bacillati</taxon>
        <taxon>Bacillota</taxon>
        <taxon>Bacilli</taxon>
        <taxon>Lactobacillales</taxon>
        <taxon>Lactobacillaceae</taxon>
        <taxon>Fructilactobacillus</taxon>
    </lineage>
</organism>
<dbReference type="Proteomes" id="UP001055911">
    <property type="component" value="Chromosome"/>
</dbReference>
<accession>A0A9Q8ZT81</accession>
<gene>
    <name evidence="2" type="ORF">M3M40_05325</name>
</gene>
<evidence type="ECO:0000313" key="3">
    <source>
        <dbReference type="Proteomes" id="UP001055911"/>
    </source>
</evidence>
<feature type="transmembrane region" description="Helical" evidence="1">
    <location>
        <begin position="12"/>
        <end position="34"/>
    </location>
</feature>
<feature type="transmembrane region" description="Helical" evidence="1">
    <location>
        <begin position="396"/>
        <end position="416"/>
    </location>
</feature>
<sequence length="872" mass="99504">MKKVLKFMKKKLYHLSGYLGAFFLPILVVILAFAGRGIAPLGDHNLLVSDLATQYFPFFNFLRMQLHNGGFSTYSFLFSLGDNTIPVYTYYLMSPLNLLVAFVKSAQIPLFMEAIIMIKIGLISLSMVVFLRVKEHKFNWRQLVAGVAYGLCGFVSMYFYDFMWLEALMVLPFLTLAIDRLFQKGKWGWYTFTLLVAILLNYYMGYMLCVYSVIYFVYLLLLHQPQSMKFWAYVKTQGTLLAKYIVSSILGGALSAILLVPTLVGMLSTGKGSLDWTSFLPIFRFLPSDLLSLGVGATNFVGRLNHEPSLFVGSFFALGMLIFWFSPKIKRHEKRASAWLVGAIFVGMLIATFDTVWHMFQMPAGFPFREVYMLSFVMIWLGYQAWRRGAFSQFQVVKKAAGLLALLITIGYGSAFLEIRIARALHWATPFYVTSYWNWLWSMLFILLTVAAIGISQRQPRWWPLLLLVVSLEMGTNLWLALGGTHEYGNQNQFVQKYNRSAQLVKMAQDRHRFTRLDVNNQLYVHNFNINYNQYNDSLLFDFYGVNSYTSSLNVHTHDALTKLGLYSRNERRVSVRGLTPVTAQLLSVGRQVDISSTGKRQIKTTPTNAGLGYAVSDQLEHLHLANNDVYGNLNRLFQAESNSKTTVFHPNVVQLLQAQKERGQYRYRVRVTAAKPGMQYLDLQQVSPNQKLQIRVNGQPIQSRYPQNGAELIELGYRNAQEQFTVQFMSNRKLNQHDLQTTFASYQGQAVDRFSKATVPYQLHVDHPDRLAIHGNHFTGTVKTTQTRPVVLISIPYDQGWTITDGNKPVKMKKAVNGLSQVRLNPGTHRLTFRYQTPGLKAGFLISLVGLIGTGLAGWFWRKKRTVRRNA</sequence>
<dbReference type="EMBL" id="CP097119">
    <property type="protein sequence ID" value="USS88908.1"/>
    <property type="molecule type" value="Genomic_DNA"/>
</dbReference>
<keyword evidence="3" id="KW-1185">Reference proteome</keyword>
<feature type="transmembrane region" description="Helical" evidence="1">
    <location>
        <begin position="241"/>
        <end position="267"/>
    </location>
</feature>
<proteinExistence type="predicted"/>
<dbReference type="InterPro" id="IPR018580">
    <property type="entry name" value="Uncharacterised_YfhO"/>
</dbReference>
<dbReference type="PANTHER" id="PTHR38454:SF1">
    <property type="entry name" value="INTEGRAL MEMBRANE PROTEIN"/>
    <property type="match status" value="1"/>
</dbReference>
<keyword evidence="1" id="KW-0472">Membrane</keyword>
<feature type="transmembrane region" description="Helical" evidence="1">
    <location>
        <begin position="308"/>
        <end position="326"/>
    </location>
</feature>
<feature type="transmembrane region" description="Helical" evidence="1">
    <location>
        <begin position="436"/>
        <end position="455"/>
    </location>
</feature>
<dbReference type="Pfam" id="PF09586">
    <property type="entry name" value="YfhO"/>
    <property type="match status" value="1"/>
</dbReference>
<evidence type="ECO:0000256" key="1">
    <source>
        <dbReference type="SAM" id="Phobius"/>
    </source>
</evidence>
<protein>
    <submittedName>
        <fullName evidence="2">YfhO family protein</fullName>
    </submittedName>
</protein>
<evidence type="ECO:0000313" key="2">
    <source>
        <dbReference type="EMBL" id="USS88908.1"/>
    </source>
</evidence>
<dbReference type="RefSeq" id="WP_252766425.1">
    <property type="nucleotide sequence ID" value="NZ_CP097119.1"/>
</dbReference>
<feature type="transmembrane region" description="Helical" evidence="1">
    <location>
        <begin position="338"/>
        <end position="360"/>
    </location>
</feature>
<feature type="transmembrane region" description="Helical" evidence="1">
    <location>
        <begin position="462"/>
        <end position="482"/>
    </location>
</feature>
<keyword evidence="1" id="KW-1133">Transmembrane helix</keyword>
<feature type="transmembrane region" description="Helical" evidence="1">
    <location>
        <begin position="366"/>
        <end position="384"/>
    </location>
</feature>
<name>A0A9Q8ZT81_9LACO</name>